<proteinExistence type="inferred from homology"/>
<keyword evidence="3" id="KW-0969">Cilium</keyword>
<keyword evidence="2" id="KW-1005">Bacterial flagellum biogenesis</keyword>
<organism evidence="3 4">
    <name type="scientific">Paenibacillus sediminis</name>
    <dbReference type="NCBI Taxonomy" id="664909"/>
    <lineage>
        <taxon>Bacteria</taxon>
        <taxon>Bacillati</taxon>
        <taxon>Bacillota</taxon>
        <taxon>Bacilli</taxon>
        <taxon>Bacillales</taxon>
        <taxon>Paenibacillaceae</taxon>
        <taxon>Paenibacillus</taxon>
    </lineage>
</organism>
<dbReference type="Pfam" id="PF03963">
    <property type="entry name" value="FlgD"/>
    <property type="match status" value="1"/>
</dbReference>
<evidence type="ECO:0000313" key="4">
    <source>
        <dbReference type="Proteomes" id="UP001519273"/>
    </source>
</evidence>
<dbReference type="InterPro" id="IPR005648">
    <property type="entry name" value="FlgD"/>
</dbReference>
<gene>
    <name evidence="3" type="ORF">J2Z20_001282</name>
</gene>
<dbReference type="RefSeq" id="WP_209846679.1">
    <property type="nucleotide sequence ID" value="NZ_CBCRVE010000002.1"/>
</dbReference>
<keyword evidence="3" id="KW-0966">Cell projection</keyword>
<evidence type="ECO:0000256" key="2">
    <source>
        <dbReference type="ARBA" id="ARBA00022795"/>
    </source>
</evidence>
<keyword evidence="3" id="KW-0282">Flagellum</keyword>
<name>A0ABS4H1L1_9BACL</name>
<dbReference type="EMBL" id="JAGGKP010000001">
    <property type="protein sequence ID" value="MBP1936421.1"/>
    <property type="molecule type" value="Genomic_DNA"/>
</dbReference>
<evidence type="ECO:0000256" key="1">
    <source>
        <dbReference type="ARBA" id="ARBA00010577"/>
    </source>
</evidence>
<comment type="caution">
    <text evidence="3">The sequence shown here is derived from an EMBL/GenBank/DDBJ whole genome shotgun (WGS) entry which is preliminary data.</text>
</comment>
<evidence type="ECO:0000313" key="3">
    <source>
        <dbReference type="EMBL" id="MBP1936421.1"/>
    </source>
</evidence>
<keyword evidence="4" id="KW-1185">Reference proteome</keyword>
<reference evidence="3 4" key="1">
    <citation type="submission" date="2021-03" db="EMBL/GenBank/DDBJ databases">
        <title>Genomic Encyclopedia of Type Strains, Phase IV (KMG-IV): sequencing the most valuable type-strain genomes for metagenomic binning, comparative biology and taxonomic classification.</title>
        <authorList>
            <person name="Goeker M."/>
        </authorList>
    </citation>
    <scope>NUCLEOTIDE SEQUENCE [LARGE SCALE GENOMIC DNA]</scope>
    <source>
        <strain evidence="3 4">DSM 23491</strain>
    </source>
</reference>
<protein>
    <submittedName>
        <fullName evidence="3">Flagellar basal-body rod modification protein FlgD</fullName>
    </submittedName>
</protein>
<accession>A0ABS4H1L1</accession>
<dbReference type="Proteomes" id="UP001519273">
    <property type="component" value="Unassembled WGS sequence"/>
</dbReference>
<comment type="similarity">
    <text evidence="1">Belongs to the FlgD family.</text>
</comment>
<sequence length="158" mass="16420">MASSDSIVSTSNIWPNYSAQNVQKASAKKTELGQDEFLKLLVTQMQYQDPLSPMDNTQYIAQLAQFSSLEQLTKISSQITALGQDLGNASGLIGKEVTWLTSGDAPVEKNGVVGSIIVSDGKLAAQVGSDLVPLDSIKKIGDTSSSAAGTGTNGAATP</sequence>